<dbReference type="InterPro" id="IPR044861">
    <property type="entry name" value="IPNS-like_FE2OG_OXY"/>
</dbReference>
<dbReference type="Gene3D" id="2.60.120.330">
    <property type="entry name" value="B-lactam Antibiotic, Isopenicillin N Synthase, Chain"/>
    <property type="match status" value="1"/>
</dbReference>
<dbReference type="EMBL" id="HBEG01003836">
    <property type="protein sequence ID" value="CAD8346510.1"/>
    <property type="molecule type" value="Transcribed_RNA"/>
</dbReference>
<organism evidence="3">
    <name type="scientific">Pyrodinium bahamense</name>
    <dbReference type="NCBI Taxonomy" id="73915"/>
    <lineage>
        <taxon>Eukaryota</taxon>
        <taxon>Sar</taxon>
        <taxon>Alveolata</taxon>
        <taxon>Dinophyceae</taxon>
        <taxon>Gonyaulacales</taxon>
        <taxon>Pyrocystaceae</taxon>
        <taxon>Pyrodinium</taxon>
    </lineage>
</organism>
<gene>
    <name evidence="3" type="ORF">PBAH0796_LOCUS2248</name>
</gene>
<dbReference type="GO" id="GO:0016491">
    <property type="term" value="F:oxidoreductase activity"/>
    <property type="evidence" value="ECO:0007669"/>
    <property type="project" value="UniProtKB-KW"/>
</dbReference>
<dbReference type="AlphaFoldDB" id="A0A7R9ZWZ2"/>
<dbReference type="Pfam" id="PF14226">
    <property type="entry name" value="DIOX_N"/>
    <property type="match status" value="1"/>
</dbReference>
<protein>
    <recommendedName>
        <fullName evidence="2">Fe2OG dioxygenase domain-containing protein</fullName>
    </recommendedName>
</protein>
<evidence type="ECO:0000313" key="3">
    <source>
        <dbReference type="EMBL" id="CAD8346510.1"/>
    </source>
</evidence>
<comment type="similarity">
    <text evidence="1">Belongs to the iron/ascorbate-dependent oxidoreductase family.</text>
</comment>
<feature type="domain" description="Fe2OG dioxygenase" evidence="2">
    <location>
        <begin position="194"/>
        <end position="307"/>
    </location>
</feature>
<keyword evidence="1" id="KW-0479">Metal-binding</keyword>
<accession>A0A7R9ZWZ2</accession>
<dbReference type="InterPro" id="IPR027443">
    <property type="entry name" value="IPNS-like_sf"/>
</dbReference>
<keyword evidence="1" id="KW-0560">Oxidoreductase</keyword>
<evidence type="ECO:0000259" key="2">
    <source>
        <dbReference type="PROSITE" id="PS51471"/>
    </source>
</evidence>
<reference evidence="3" key="1">
    <citation type="submission" date="2021-01" db="EMBL/GenBank/DDBJ databases">
        <authorList>
            <person name="Corre E."/>
            <person name="Pelletier E."/>
            <person name="Niang G."/>
            <person name="Scheremetjew M."/>
            <person name="Finn R."/>
            <person name="Kale V."/>
            <person name="Holt S."/>
            <person name="Cochrane G."/>
            <person name="Meng A."/>
            <person name="Brown T."/>
            <person name="Cohen L."/>
        </authorList>
    </citation>
    <scope>NUCLEOTIDE SEQUENCE</scope>
    <source>
        <strain evidence="3">Pbaha01</strain>
    </source>
</reference>
<dbReference type="SUPFAM" id="SSF51197">
    <property type="entry name" value="Clavaminate synthase-like"/>
    <property type="match status" value="1"/>
</dbReference>
<dbReference type="PROSITE" id="PS51471">
    <property type="entry name" value="FE2OG_OXY"/>
    <property type="match status" value="1"/>
</dbReference>
<dbReference type="InterPro" id="IPR050231">
    <property type="entry name" value="Iron_ascorbate_oxido_reductase"/>
</dbReference>
<dbReference type="InterPro" id="IPR005123">
    <property type="entry name" value="Oxoglu/Fe-dep_dioxygenase_dom"/>
</dbReference>
<proteinExistence type="inferred from homology"/>
<dbReference type="Pfam" id="PF03171">
    <property type="entry name" value="2OG-FeII_Oxy"/>
    <property type="match status" value="1"/>
</dbReference>
<dbReference type="GO" id="GO:0046872">
    <property type="term" value="F:metal ion binding"/>
    <property type="evidence" value="ECO:0007669"/>
    <property type="project" value="UniProtKB-KW"/>
</dbReference>
<keyword evidence="1" id="KW-0408">Iron</keyword>
<sequence>MAGEADNALERGLMAAGIGAAAARAAAVPTVDLAAGDEAAAAAMWEAATSVGFFQVVNHGIAQQEVDAAFTASANFFARPLEEKEAEAPFAREANSGYEHMKQVRPSTGTPDRKESLQITARAGAMDGRWPQQPEGFEESARHFLELAHGLGCRILDLLQPRACPHLEPGTLRRSHTLWGADGQSTLRMLHYMPLEGASLAALREEGDGSRHWRAGPHTDWDCVTLLFQRPGEAGLECAPNPRQAAAGASWLEVPPQEGAVAVNIGDMLARWSDGRLLSNLHRVRLPTPAECEPPRSRYSIAVFLQADKSVLLTSESHEPITAGDYILSRIRGNYTK</sequence>
<dbReference type="PANTHER" id="PTHR47990">
    <property type="entry name" value="2-OXOGLUTARATE (2OG) AND FE(II)-DEPENDENT OXYGENASE SUPERFAMILY PROTEIN-RELATED"/>
    <property type="match status" value="1"/>
</dbReference>
<name>A0A7R9ZWZ2_9DINO</name>
<dbReference type="InterPro" id="IPR026992">
    <property type="entry name" value="DIOX_N"/>
</dbReference>
<evidence type="ECO:0000256" key="1">
    <source>
        <dbReference type="RuleBase" id="RU003682"/>
    </source>
</evidence>